<keyword evidence="8 20" id="KW-1133">Transmembrane helix</keyword>
<feature type="transmembrane region" description="Helical" evidence="20">
    <location>
        <begin position="302"/>
        <end position="330"/>
    </location>
</feature>
<evidence type="ECO:0000256" key="14">
    <source>
        <dbReference type="ARBA" id="ARBA00051885"/>
    </source>
</evidence>
<comment type="subunit">
    <text evidence="15">Disulfide-linked heterodimer with the amino acid transport protein SLC3A2/4F2hc; this interaction mediates cell membrane localization.</text>
</comment>
<evidence type="ECO:0000256" key="19">
    <source>
        <dbReference type="ARBA" id="ARBA00080978"/>
    </source>
</evidence>
<dbReference type="GeneTree" id="ENSGT00940000160324"/>
<protein>
    <recommendedName>
        <fullName evidence="16">Cystine/glutamate transporter</fullName>
    </recommendedName>
    <alternativeName>
        <fullName evidence="18">Amino acid transport system xc-</fullName>
    </alternativeName>
    <alternativeName>
        <fullName evidence="19">Solute carrier family 7 member 11</fullName>
    </alternativeName>
    <alternativeName>
        <fullName evidence="17">xCT</fullName>
    </alternativeName>
</protein>
<evidence type="ECO:0000256" key="10">
    <source>
        <dbReference type="ARBA" id="ARBA00023157"/>
    </source>
</evidence>
<feature type="transmembrane region" description="Helical" evidence="20">
    <location>
        <begin position="221"/>
        <end position="239"/>
    </location>
</feature>
<keyword evidence="6 20" id="KW-0812">Transmembrane</keyword>
<evidence type="ECO:0000256" key="16">
    <source>
        <dbReference type="ARBA" id="ARBA00071314"/>
    </source>
</evidence>
<feature type="transmembrane region" description="Helical" evidence="20">
    <location>
        <begin position="259"/>
        <end position="282"/>
    </location>
</feature>
<dbReference type="InterPro" id="IPR050598">
    <property type="entry name" value="AminoAcid_Transporter"/>
</dbReference>
<comment type="catalytic activity">
    <reaction evidence="14">
        <text>an L-alpha-amino acid(in) + L-kynurenine(out) = an L-alpha-amino acid(out) + L-kynurenine(in)</text>
        <dbReference type="Rhea" id="RHEA:71191"/>
        <dbReference type="ChEBI" id="CHEBI:57959"/>
        <dbReference type="ChEBI" id="CHEBI:59869"/>
    </reaction>
</comment>
<evidence type="ECO:0000256" key="2">
    <source>
        <dbReference type="ARBA" id="ARBA00007040"/>
    </source>
</evidence>
<evidence type="ECO:0000256" key="9">
    <source>
        <dbReference type="ARBA" id="ARBA00023136"/>
    </source>
</evidence>
<feature type="transmembrane region" description="Helical" evidence="20">
    <location>
        <begin position="108"/>
        <end position="134"/>
    </location>
</feature>
<evidence type="ECO:0000256" key="3">
    <source>
        <dbReference type="ARBA" id="ARBA00022448"/>
    </source>
</evidence>
<keyword evidence="22" id="KW-1185">Reference proteome</keyword>
<feature type="transmembrane region" description="Helical" evidence="20">
    <location>
        <begin position="63"/>
        <end position="87"/>
    </location>
</feature>
<feature type="transmembrane region" description="Helical" evidence="20">
    <location>
        <begin position="33"/>
        <end position="51"/>
    </location>
</feature>
<proteinExistence type="inferred from homology"/>
<dbReference type="OMA" id="PHWVWVL"/>
<accession>A0A8C4WYU3</accession>
<feature type="transmembrane region" description="Helical" evidence="20">
    <location>
        <begin position="381"/>
        <end position="399"/>
    </location>
</feature>
<evidence type="ECO:0000256" key="4">
    <source>
        <dbReference type="ARBA" id="ARBA00022475"/>
    </source>
</evidence>
<dbReference type="PANTHER" id="PTHR11785">
    <property type="entry name" value="AMINO ACID TRANSPORTER"/>
    <property type="match status" value="1"/>
</dbReference>
<dbReference type="AlphaFoldDB" id="A0A8C4WYU3"/>
<evidence type="ECO:0000313" key="22">
    <source>
        <dbReference type="Proteomes" id="UP000694388"/>
    </source>
</evidence>
<keyword evidence="4" id="KW-1003">Cell membrane</keyword>
<evidence type="ECO:0000256" key="20">
    <source>
        <dbReference type="SAM" id="Phobius"/>
    </source>
</evidence>
<keyword evidence="5" id="KW-0597">Phosphoprotein</keyword>
<dbReference type="Proteomes" id="UP000694388">
    <property type="component" value="Unplaced"/>
</dbReference>
<dbReference type="Ensembl" id="ENSEBUT00000021449.1">
    <property type="protein sequence ID" value="ENSEBUP00000020873.1"/>
    <property type="gene ID" value="ENSEBUG00000012900.1"/>
</dbReference>
<dbReference type="GO" id="GO:0015811">
    <property type="term" value="P:L-cystine transport"/>
    <property type="evidence" value="ECO:0007669"/>
    <property type="project" value="UniProtKB-ARBA"/>
</dbReference>
<evidence type="ECO:0000256" key="1">
    <source>
        <dbReference type="ARBA" id="ARBA00004475"/>
    </source>
</evidence>
<dbReference type="PANTHER" id="PTHR11785:SF323">
    <property type="entry name" value="CYSTINE_GLUTAMATE TRANSPORTER"/>
    <property type="match status" value="1"/>
</dbReference>
<dbReference type="InterPro" id="IPR002293">
    <property type="entry name" value="AA/rel_permease1"/>
</dbReference>
<evidence type="ECO:0000256" key="8">
    <source>
        <dbReference type="ARBA" id="ARBA00022989"/>
    </source>
</evidence>
<evidence type="ECO:0000256" key="11">
    <source>
        <dbReference type="ARBA" id="ARBA00023273"/>
    </source>
</evidence>
<comment type="catalytic activity">
    <reaction evidence="12">
        <text>L-cystine(out) + L-glutamate(in) = L-cystine(in) + L-glutamate(out)</text>
        <dbReference type="Rhea" id="RHEA:70995"/>
        <dbReference type="ChEBI" id="CHEBI:29985"/>
        <dbReference type="ChEBI" id="CHEBI:35491"/>
    </reaction>
</comment>
<dbReference type="GO" id="GO:0015813">
    <property type="term" value="P:L-glutamate transmembrane transport"/>
    <property type="evidence" value="ECO:0007669"/>
    <property type="project" value="UniProtKB-ARBA"/>
</dbReference>
<dbReference type="Pfam" id="PF13520">
    <property type="entry name" value="AA_permease_2"/>
    <property type="match status" value="1"/>
</dbReference>
<comment type="subcellular location">
    <subcellularLocation>
        <location evidence="1">Cell projection</location>
        <location evidence="1">Microvillus membrane</location>
        <topology evidence="1">Multi-pass membrane protein</topology>
    </subcellularLocation>
</comment>
<organism evidence="21 22">
    <name type="scientific">Eptatretus burgeri</name>
    <name type="common">Inshore hagfish</name>
    <dbReference type="NCBI Taxonomy" id="7764"/>
    <lineage>
        <taxon>Eukaryota</taxon>
        <taxon>Metazoa</taxon>
        <taxon>Chordata</taxon>
        <taxon>Craniata</taxon>
        <taxon>Vertebrata</taxon>
        <taxon>Cyclostomata</taxon>
        <taxon>Myxini</taxon>
        <taxon>Myxiniformes</taxon>
        <taxon>Myxinidae</taxon>
        <taxon>Eptatretinae</taxon>
        <taxon>Eptatretus</taxon>
    </lineage>
</organism>
<name>A0A8C4WYU3_EPTBU</name>
<evidence type="ECO:0000313" key="21">
    <source>
        <dbReference type="Ensembl" id="ENSEBUP00000020873.1"/>
    </source>
</evidence>
<feature type="transmembrane region" description="Helical" evidence="20">
    <location>
        <begin position="182"/>
        <end position="201"/>
    </location>
</feature>
<dbReference type="Gene3D" id="1.20.1740.10">
    <property type="entry name" value="Amino acid/polyamine transporter I"/>
    <property type="match status" value="1"/>
</dbReference>
<evidence type="ECO:0000256" key="15">
    <source>
        <dbReference type="ARBA" id="ARBA00065438"/>
    </source>
</evidence>
<dbReference type="FunFam" id="1.20.1740.10:FF:000027">
    <property type="entry name" value="cystine/glutamate transporter isoform X1"/>
    <property type="match status" value="1"/>
</dbReference>
<keyword evidence="10" id="KW-1015">Disulfide bond</keyword>
<keyword evidence="7" id="KW-0029">Amino-acid transport</keyword>
<evidence type="ECO:0000256" key="5">
    <source>
        <dbReference type="ARBA" id="ARBA00022553"/>
    </source>
</evidence>
<evidence type="ECO:0000256" key="18">
    <source>
        <dbReference type="ARBA" id="ARBA00079117"/>
    </source>
</evidence>
<comment type="similarity">
    <text evidence="2">Belongs to the amino acid-polyamine-organocation (APC) superfamily. L-type amino acid transporter (LAT) (TC 2.A.3.8) family.</text>
</comment>
<reference evidence="21" key="2">
    <citation type="submission" date="2025-09" db="UniProtKB">
        <authorList>
            <consortium name="Ensembl"/>
        </authorList>
    </citation>
    <scope>IDENTIFICATION</scope>
</reference>
<feature type="transmembrane region" description="Helical" evidence="20">
    <location>
        <begin position="154"/>
        <end position="175"/>
    </location>
</feature>
<evidence type="ECO:0000256" key="13">
    <source>
        <dbReference type="ARBA" id="ARBA00051652"/>
    </source>
</evidence>
<dbReference type="GO" id="GO:0015179">
    <property type="term" value="F:L-amino acid transmembrane transporter activity"/>
    <property type="evidence" value="ECO:0007669"/>
    <property type="project" value="TreeGrafter"/>
</dbReference>
<comment type="catalytic activity">
    <reaction evidence="13">
        <text>N-acetyl-L-cysteine(out) + L-glutamate(in) = N-acetyl-L-cysteine(in) + L-glutamate(out)</text>
        <dbReference type="Rhea" id="RHEA:74567"/>
        <dbReference type="ChEBI" id="CHEBI:29985"/>
        <dbReference type="ChEBI" id="CHEBI:78236"/>
    </reaction>
</comment>
<keyword evidence="11" id="KW-0966">Cell projection</keyword>
<sequence>MSSSADSTTSHQQMENKDVGAENYVVLKKKITLLRGISILTGTIIGSGIFISSKGILENTGSVGLALTLWVVCGILSFFGAMSYAELGTCIKKSGGHYTYILEAYGPLLAFIRIWVEIIIVRPGVTALVALAIGRYLLEPIFLPCHVPETAVKLVSATSLLLIMYINSTSVTWTLRLQNIMTIIKVLAMLGIIAPGLYYIASGHVDKFQGPFLPMELEPMRLPLAIFYGLFPYAGWFYLNFISEEVENPNKNIPRAISISMGIVIVLYVTINVAYCAVLTPAEILSSDAVAVLYGERLLGRISIIVPIIVALSCFGSLNGGTLSISRTFFVASREGHLPEIISMLHIEKLTPLPAVIVLAPQTLIMIFSGNIERLINFFSFARWLFNGLAVSAVVYLRYKKPALHRPFKVH</sequence>
<evidence type="ECO:0000256" key="7">
    <source>
        <dbReference type="ARBA" id="ARBA00022970"/>
    </source>
</evidence>
<evidence type="ECO:0000256" key="17">
    <source>
        <dbReference type="ARBA" id="ARBA00078584"/>
    </source>
</evidence>
<reference evidence="21" key="1">
    <citation type="submission" date="2025-08" db="UniProtKB">
        <authorList>
            <consortium name="Ensembl"/>
        </authorList>
    </citation>
    <scope>IDENTIFICATION</scope>
</reference>
<dbReference type="PIRSF" id="PIRSF006060">
    <property type="entry name" value="AA_transporter"/>
    <property type="match status" value="1"/>
</dbReference>
<evidence type="ECO:0000256" key="12">
    <source>
        <dbReference type="ARBA" id="ARBA00050407"/>
    </source>
</evidence>
<dbReference type="GO" id="GO:0043067">
    <property type="term" value="P:regulation of programmed cell death"/>
    <property type="evidence" value="ECO:0007669"/>
    <property type="project" value="UniProtKB-ARBA"/>
</dbReference>
<keyword evidence="3" id="KW-0813">Transport</keyword>
<dbReference type="GO" id="GO:0031528">
    <property type="term" value="C:microvillus membrane"/>
    <property type="evidence" value="ECO:0007669"/>
    <property type="project" value="UniProtKB-SubCell"/>
</dbReference>
<evidence type="ECO:0000256" key="6">
    <source>
        <dbReference type="ARBA" id="ARBA00022692"/>
    </source>
</evidence>
<keyword evidence="9 20" id="KW-0472">Membrane</keyword>